<accession>A0AA37UQ90</accession>
<dbReference type="GeneID" id="73332988"/>
<dbReference type="RefSeq" id="XP_049134355.1">
    <property type="nucleotide sequence ID" value="XM_049278398.1"/>
</dbReference>
<evidence type="ECO:0000313" key="2">
    <source>
        <dbReference type="Proteomes" id="UP001055115"/>
    </source>
</evidence>
<gene>
    <name evidence="1" type="ORF">ColSpa_12186</name>
</gene>
<comment type="caution">
    <text evidence="1">The sequence shown here is derived from an EMBL/GenBank/DDBJ whole genome shotgun (WGS) entry which is preliminary data.</text>
</comment>
<dbReference type="EMBL" id="BQXU01000058">
    <property type="protein sequence ID" value="GKT52005.1"/>
    <property type="molecule type" value="Genomic_DNA"/>
</dbReference>
<keyword evidence="2" id="KW-1185">Reference proteome</keyword>
<dbReference type="Proteomes" id="UP001055115">
    <property type="component" value="Unassembled WGS sequence"/>
</dbReference>
<proteinExistence type="predicted"/>
<sequence length="247" mass="27276">MATSSQPAGPSDEGPPYRSFKELRGDPTVAVVFSAAAKRLFWPLDGVFPTALSVMKTTRSADDLEPYFQQTLGGGIWHEIAQLPLTEPKVSSVEASVYDLEQWEFNWVAWHAHHEGSRLTRNMSQLKEDGSWEEDSDTEFLIRCCGQDRPLRKRGQKLVVTPAAGGHFVTVHDYVSGLRPDILLAKTVAQPKPYPGSAGIVWMVDQGPEHKVEAKQSWIQAHGGSPPRPIPASTAAILARIRASRNR</sequence>
<dbReference type="AlphaFoldDB" id="A0AA37UQ90"/>
<organism evidence="1 2">
    <name type="scientific">Colletotrichum spaethianum</name>
    <dbReference type="NCBI Taxonomy" id="700344"/>
    <lineage>
        <taxon>Eukaryota</taxon>
        <taxon>Fungi</taxon>
        <taxon>Dikarya</taxon>
        <taxon>Ascomycota</taxon>
        <taxon>Pezizomycotina</taxon>
        <taxon>Sordariomycetes</taxon>
        <taxon>Hypocreomycetidae</taxon>
        <taxon>Glomerellales</taxon>
        <taxon>Glomerellaceae</taxon>
        <taxon>Colletotrichum</taxon>
        <taxon>Colletotrichum spaethianum species complex</taxon>
    </lineage>
</organism>
<evidence type="ECO:0000313" key="1">
    <source>
        <dbReference type="EMBL" id="GKT52005.1"/>
    </source>
</evidence>
<reference evidence="1 2" key="1">
    <citation type="submission" date="2022-03" db="EMBL/GenBank/DDBJ databases">
        <title>Genome data of Colletotrichum spp.</title>
        <authorList>
            <person name="Utami Y.D."/>
            <person name="Hiruma K."/>
        </authorList>
    </citation>
    <scope>NUCLEOTIDE SEQUENCE [LARGE SCALE GENOMIC DNA]</scope>
    <source>
        <strain evidence="1 2">MAFF 239500</strain>
    </source>
</reference>
<protein>
    <submittedName>
        <fullName evidence="1">Uncharacterized protein</fullName>
    </submittedName>
</protein>
<name>A0AA37UQ90_9PEZI</name>